<evidence type="ECO:0000313" key="1">
    <source>
        <dbReference type="EMBL" id="CAH2242119.1"/>
    </source>
</evidence>
<dbReference type="OrthoDB" id="7491860at2759"/>
<name>A0A8S4RVD0_9NEOP</name>
<organism evidence="1 2">
    <name type="scientific">Pararge aegeria aegeria</name>
    <dbReference type="NCBI Taxonomy" id="348720"/>
    <lineage>
        <taxon>Eukaryota</taxon>
        <taxon>Metazoa</taxon>
        <taxon>Ecdysozoa</taxon>
        <taxon>Arthropoda</taxon>
        <taxon>Hexapoda</taxon>
        <taxon>Insecta</taxon>
        <taxon>Pterygota</taxon>
        <taxon>Neoptera</taxon>
        <taxon>Endopterygota</taxon>
        <taxon>Lepidoptera</taxon>
        <taxon>Glossata</taxon>
        <taxon>Ditrysia</taxon>
        <taxon>Papilionoidea</taxon>
        <taxon>Nymphalidae</taxon>
        <taxon>Satyrinae</taxon>
        <taxon>Satyrini</taxon>
        <taxon>Parargina</taxon>
        <taxon>Pararge</taxon>
    </lineage>
</organism>
<reference evidence="1" key="1">
    <citation type="submission" date="2022-03" db="EMBL/GenBank/DDBJ databases">
        <authorList>
            <person name="Lindestad O."/>
        </authorList>
    </citation>
    <scope>NUCLEOTIDE SEQUENCE</scope>
</reference>
<gene>
    <name evidence="1" type="primary">jg22811</name>
    <name evidence="1" type="ORF">PAEG_LOCUS18476</name>
</gene>
<sequence length="109" mass="12514">MWYLSQRGEARVWLQYPASRLQRLLRSACPPPRARRYGECPLLFTLVLYDPPRPVLLMTKVKIYYNFRRSKPLTAILPAVSASKLRSFPEQVSARGRARGLDDILPPSG</sequence>
<comment type="caution">
    <text evidence="1">The sequence shown here is derived from an EMBL/GenBank/DDBJ whole genome shotgun (WGS) entry which is preliminary data.</text>
</comment>
<dbReference type="AlphaFoldDB" id="A0A8S4RVD0"/>
<evidence type="ECO:0000313" key="2">
    <source>
        <dbReference type="Proteomes" id="UP000838756"/>
    </source>
</evidence>
<dbReference type="EMBL" id="CAKXAJ010025625">
    <property type="protein sequence ID" value="CAH2242119.1"/>
    <property type="molecule type" value="Genomic_DNA"/>
</dbReference>
<keyword evidence="2" id="KW-1185">Reference proteome</keyword>
<proteinExistence type="predicted"/>
<dbReference type="Proteomes" id="UP000838756">
    <property type="component" value="Unassembled WGS sequence"/>
</dbReference>
<accession>A0A8S4RVD0</accession>
<protein>
    <submittedName>
        <fullName evidence="1">Jg22811 protein</fullName>
    </submittedName>
</protein>